<reference evidence="1 2" key="1">
    <citation type="submission" date="2020-08" db="EMBL/GenBank/DDBJ databases">
        <title>Functional genomics of gut bacteria from endangered species of beetles.</title>
        <authorList>
            <person name="Carlos-Shanley C."/>
        </authorList>
    </citation>
    <scope>NUCLEOTIDE SEQUENCE [LARGE SCALE GENOMIC DNA]</scope>
    <source>
        <strain evidence="1 2">S00179</strain>
    </source>
</reference>
<gene>
    <name evidence="1" type="ORF">HNP46_000387</name>
</gene>
<dbReference type="AlphaFoldDB" id="A0A7W7NYL1"/>
<name>A0A7W7NYL1_PSENT</name>
<evidence type="ECO:0000313" key="1">
    <source>
        <dbReference type="EMBL" id="MBB4861576.1"/>
    </source>
</evidence>
<evidence type="ECO:0000313" key="2">
    <source>
        <dbReference type="Proteomes" id="UP000566995"/>
    </source>
</evidence>
<sequence length="109" mass="12333">MGMFDCVRFQGGTPAGMVDEHEHFQIQDLHCLLDTFEITREGRLVQIPHVSKIPEDTNYDGELLMCGGWVDGELQEYTLTFVDGTLIEIRDHCKGTSLYLAASLRPLFV</sequence>
<comment type="caution">
    <text evidence="1">The sequence shown here is derived from an EMBL/GenBank/DDBJ whole genome shotgun (WGS) entry which is preliminary data.</text>
</comment>
<accession>A0A7W7NYL1</accession>
<proteinExistence type="predicted"/>
<dbReference type="EMBL" id="JACHLI010000001">
    <property type="protein sequence ID" value="MBB4861576.1"/>
    <property type="molecule type" value="Genomic_DNA"/>
</dbReference>
<dbReference type="RefSeq" id="WP_184585833.1">
    <property type="nucleotide sequence ID" value="NZ_JACHLI010000001.1"/>
</dbReference>
<protein>
    <submittedName>
        <fullName evidence="1">Uncharacterized protein</fullName>
    </submittedName>
</protein>
<dbReference type="Proteomes" id="UP000566995">
    <property type="component" value="Unassembled WGS sequence"/>
</dbReference>
<organism evidence="1 2">
    <name type="scientific">Pseudomonas nitroreducens</name>
    <dbReference type="NCBI Taxonomy" id="46680"/>
    <lineage>
        <taxon>Bacteria</taxon>
        <taxon>Pseudomonadati</taxon>
        <taxon>Pseudomonadota</taxon>
        <taxon>Gammaproteobacteria</taxon>
        <taxon>Pseudomonadales</taxon>
        <taxon>Pseudomonadaceae</taxon>
        <taxon>Pseudomonas</taxon>
    </lineage>
</organism>